<dbReference type="EMBL" id="VSWC01000027">
    <property type="protein sequence ID" value="KAA1110674.1"/>
    <property type="molecule type" value="Genomic_DNA"/>
</dbReference>
<evidence type="ECO:0000256" key="1">
    <source>
        <dbReference type="SAM" id="SignalP"/>
    </source>
</evidence>
<feature type="chain" id="PRO_5023027312" description="Secreted protein" evidence="1">
    <location>
        <begin position="26"/>
        <end position="84"/>
    </location>
</feature>
<feature type="signal peptide" evidence="1">
    <location>
        <begin position="1"/>
        <end position="25"/>
    </location>
</feature>
<organism evidence="2 3">
    <name type="scientific">Puccinia graminis f. sp. tritici</name>
    <dbReference type="NCBI Taxonomy" id="56615"/>
    <lineage>
        <taxon>Eukaryota</taxon>
        <taxon>Fungi</taxon>
        <taxon>Dikarya</taxon>
        <taxon>Basidiomycota</taxon>
        <taxon>Pucciniomycotina</taxon>
        <taxon>Pucciniomycetes</taxon>
        <taxon>Pucciniales</taxon>
        <taxon>Pucciniaceae</taxon>
        <taxon>Puccinia</taxon>
    </lineage>
</organism>
<evidence type="ECO:0000313" key="2">
    <source>
        <dbReference type="EMBL" id="KAA1110674.1"/>
    </source>
</evidence>
<dbReference type="AlphaFoldDB" id="A0A5B0QCF6"/>
<name>A0A5B0QCF6_PUCGR</name>
<evidence type="ECO:0000313" key="3">
    <source>
        <dbReference type="Proteomes" id="UP000324748"/>
    </source>
</evidence>
<comment type="caution">
    <text evidence="2">The sequence shown here is derived from an EMBL/GenBank/DDBJ whole genome shotgun (WGS) entry which is preliminary data.</text>
</comment>
<evidence type="ECO:0008006" key="4">
    <source>
        <dbReference type="Google" id="ProtNLM"/>
    </source>
</evidence>
<gene>
    <name evidence="2" type="ORF">PGT21_029299</name>
</gene>
<proteinExistence type="predicted"/>
<keyword evidence="1" id="KW-0732">Signal</keyword>
<accession>A0A5B0QCF6</accession>
<sequence length="84" mass="8851">MAMCSCARFLIHSSWVSTWISQALSIALMVAKDSCDEPPSSIPAWDVAVAAGLSDLFIGGDCNLLIPSRSGSSSSENSTKQVIM</sequence>
<protein>
    <recommendedName>
        <fullName evidence="4">Secreted protein</fullName>
    </recommendedName>
</protein>
<reference evidence="2 3" key="1">
    <citation type="submission" date="2019-05" db="EMBL/GenBank/DDBJ databases">
        <title>Emergence of the Ug99 lineage of the wheat stem rust pathogen through somatic hybridization.</title>
        <authorList>
            <person name="Li F."/>
            <person name="Upadhyaya N.M."/>
            <person name="Sperschneider J."/>
            <person name="Matny O."/>
            <person name="Nguyen-Phuc H."/>
            <person name="Mago R."/>
            <person name="Raley C."/>
            <person name="Miller M.E."/>
            <person name="Silverstein K.A.T."/>
            <person name="Henningsen E."/>
            <person name="Hirsch C.D."/>
            <person name="Visser B."/>
            <person name="Pretorius Z.A."/>
            <person name="Steffenson B.J."/>
            <person name="Schwessinger B."/>
            <person name="Dodds P.N."/>
            <person name="Figueroa M."/>
        </authorList>
    </citation>
    <scope>NUCLEOTIDE SEQUENCE [LARGE SCALE GENOMIC DNA]</scope>
    <source>
        <strain evidence="2">21-0</strain>
    </source>
</reference>
<dbReference type="Proteomes" id="UP000324748">
    <property type="component" value="Unassembled WGS sequence"/>
</dbReference>
<keyword evidence="3" id="KW-1185">Reference proteome</keyword>